<dbReference type="GO" id="GO:0051287">
    <property type="term" value="F:NAD binding"/>
    <property type="evidence" value="ECO:0007669"/>
    <property type="project" value="InterPro"/>
</dbReference>
<dbReference type="GO" id="GO:0008652">
    <property type="term" value="P:amino acid biosynthetic process"/>
    <property type="evidence" value="ECO:0007669"/>
    <property type="project" value="UniProtKB-KW"/>
</dbReference>
<dbReference type="SUPFAM" id="SSF51735">
    <property type="entry name" value="NAD(P)-binding Rossmann-fold domains"/>
    <property type="match status" value="1"/>
</dbReference>
<sequence>MAMKPKVYVLDPYHKDAIALLRSTDWIDLILWDDSRKADWQKDAVGVMLRSDTRLTGSDFRLAAAAGNKLRVVVKQGVGVDNIDLAAAAAAGVAVHNTPALNSESVAEFSLALALSLSRRVTEIDRRVRQGEKVARSRVLGLSLFRKTVGVVGMGNIGRIAARKWIGACESRVLAYDPVAPRGVWDREQIPHTRVGSLEELLREADVVTLHVPLLDSTRGMIGGRELACMKDRSILINASRGGIVDERALLEELRRKRIWGAVLDAVEVEPPTLEAYGDFLELDNVIITPHIGASTIENQSNSGLAVVRTLLAVLEGKDDVPGKLV</sequence>
<dbReference type="InterPro" id="IPR006139">
    <property type="entry name" value="D-isomer_2_OHA_DH_cat_dom"/>
</dbReference>
<evidence type="ECO:0000256" key="2">
    <source>
        <dbReference type="ARBA" id="ARBA00022605"/>
    </source>
</evidence>
<evidence type="ECO:0000313" key="8">
    <source>
        <dbReference type="EMBL" id="OIW25718.1"/>
    </source>
</evidence>
<proteinExistence type="inferred from homology"/>
<dbReference type="PANTHER" id="PTHR42789">
    <property type="entry name" value="D-ISOMER SPECIFIC 2-HYDROXYACID DEHYDROGENASE FAMILY PROTEIN (AFU_ORTHOLOGUE AFUA_6G10090)"/>
    <property type="match status" value="1"/>
</dbReference>
<dbReference type="InterPro" id="IPR029753">
    <property type="entry name" value="D-isomer_DH_CS"/>
</dbReference>
<keyword evidence="2" id="KW-0028">Amino-acid biosynthesis</keyword>
<feature type="domain" description="D-isomer specific 2-hydroxyacid dehydrogenase catalytic" evidence="6">
    <location>
        <begin position="7"/>
        <end position="319"/>
    </location>
</feature>
<reference evidence="8 9" key="1">
    <citation type="submission" date="2016-10" db="EMBL/GenBank/DDBJ databases">
        <title>Draft genome sequence of Coniochaeta ligniaria NRRL30616, a lignocellulolytic fungus for bioabatement of inhibitors in plant biomass hydrolysates.</title>
        <authorList>
            <consortium name="DOE Joint Genome Institute"/>
            <person name="Jimenez D.J."/>
            <person name="Hector R.E."/>
            <person name="Riley R."/>
            <person name="Sun H."/>
            <person name="Grigoriev I.V."/>
            <person name="Van Elsas J.D."/>
            <person name="Nichols N.N."/>
        </authorList>
    </citation>
    <scope>NUCLEOTIDE SEQUENCE [LARGE SCALE GENOMIC DNA]</scope>
    <source>
        <strain evidence="8 9">NRRL 30616</strain>
    </source>
</reference>
<dbReference type="SUPFAM" id="SSF52283">
    <property type="entry name" value="Formate/glycerate dehydrogenase catalytic domain-like"/>
    <property type="match status" value="1"/>
</dbReference>
<dbReference type="Pfam" id="PF00389">
    <property type="entry name" value="2-Hacid_dh"/>
    <property type="match status" value="1"/>
</dbReference>
<accession>A0A1J7IE20</accession>
<dbReference type="Gene3D" id="3.40.50.720">
    <property type="entry name" value="NAD(P)-binding Rossmann-like Domain"/>
    <property type="match status" value="2"/>
</dbReference>
<comment type="similarity">
    <text evidence="1 5">Belongs to the D-isomer specific 2-hydroxyacid dehydrogenase family.</text>
</comment>
<gene>
    <name evidence="8" type="ORF">CONLIGDRAFT_635520</name>
</gene>
<dbReference type="PROSITE" id="PS00065">
    <property type="entry name" value="D_2_HYDROXYACID_DH_1"/>
    <property type="match status" value="1"/>
</dbReference>
<dbReference type="Proteomes" id="UP000182658">
    <property type="component" value="Unassembled WGS sequence"/>
</dbReference>
<dbReference type="GO" id="GO:0016616">
    <property type="term" value="F:oxidoreductase activity, acting on the CH-OH group of donors, NAD or NADP as acceptor"/>
    <property type="evidence" value="ECO:0007669"/>
    <property type="project" value="InterPro"/>
</dbReference>
<dbReference type="InParanoid" id="A0A1J7IE20"/>
<dbReference type="InterPro" id="IPR006140">
    <property type="entry name" value="D-isomer_DH_NAD-bd"/>
</dbReference>
<evidence type="ECO:0000256" key="4">
    <source>
        <dbReference type="ARBA" id="ARBA00023027"/>
    </source>
</evidence>
<evidence type="ECO:0000313" key="9">
    <source>
        <dbReference type="Proteomes" id="UP000182658"/>
    </source>
</evidence>
<dbReference type="PROSITE" id="PS00670">
    <property type="entry name" value="D_2_HYDROXYACID_DH_2"/>
    <property type="match status" value="1"/>
</dbReference>
<dbReference type="InterPro" id="IPR036291">
    <property type="entry name" value="NAD(P)-bd_dom_sf"/>
</dbReference>
<dbReference type="OrthoDB" id="298012at2759"/>
<feature type="domain" description="D-isomer specific 2-hydroxyacid dehydrogenase NAD-binding" evidence="7">
    <location>
        <begin position="111"/>
        <end position="293"/>
    </location>
</feature>
<evidence type="ECO:0000256" key="5">
    <source>
        <dbReference type="RuleBase" id="RU003719"/>
    </source>
</evidence>
<keyword evidence="4" id="KW-0520">NAD</keyword>
<dbReference type="STRING" id="1408157.A0A1J7IE20"/>
<protein>
    <submittedName>
        <fullName evidence="8">Putative D-3-phosphoglycerate dehydrogenase</fullName>
    </submittedName>
</protein>
<dbReference type="AlphaFoldDB" id="A0A1J7IE20"/>
<name>A0A1J7IE20_9PEZI</name>
<dbReference type="EMBL" id="KV875101">
    <property type="protein sequence ID" value="OIW25718.1"/>
    <property type="molecule type" value="Genomic_DNA"/>
</dbReference>
<dbReference type="Pfam" id="PF02826">
    <property type="entry name" value="2-Hacid_dh_C"/>
    <property type="match status" value="1"/>
</dbReference>
<evidence type="ECO:0000256" key="3">
    <source>
        <dbReference type="ARBA" id="ARBA00023002"/>
    </source>
</evidence>
<dbReference type="PANTHER" id="PTHR42789:SF1">
    <property type="entry name" value="D-ISOMER SPECIFIC 2-HYDROXYACID DEHYDROGENASE FAMILY PROTEIN (AFU_ORTHOLOGUE AFUA_6G10090)"/>
    <property type="match status" value="1"/>
</dbReference>
<evidence type="ECO:0000259" key="7">
    <source>
        <dbReference type="Pfam" id="PF02826"/>
    </source>
</evidence>
<evidence type="ECO:0000256" key="1">
    <source>
        <dbReference type="ARBA" id="ARBA00005854"/>
    </source>
</evidence>
<evidence type="ECO:0000259" key="6">
    <source>
        <dbReference type="Pfam" id="PF00389"/>
    </source>
</evidence>
<dbReference type="InterPro" id="IPR050857">
    <property type="entry name" value="D-2-hydroxyacid_DH"/>
</dbReference>
<keyword evidence="3 5" id="KW-0560">Oxidoreductase</keyword>
<dbReference type="InterPro" id="IPR029752">
    <property type="entry name" value="D-isomer_DH_CS1"/>
</dbReference>
<organism evidence="8 9">
    <name type="scientific">Coniochaeta ligniaria NRRL 30616</name>
    <dbReference type="NCBI Taxonomy" id="1408157"/>
    <lineage>
        <taxon>Eukaryota</taxon>
        <taxon>Fungi</taxon>
        <taxon>Dikarya</taxon>
        <taxon>Ascomycota</taxon>
        <taxon>Pezizomycotina</taxon>
        <taxon>Sordariomycetes</taxon>
        <taxon>Sordariomycetidae</taxon>
        <taxon>Coniochaetales</taxon>
        <taxon>Coniochaetaceae</taxon>
        <taxon>Coniochaeta</taxon>
    </lineage>
</organism>
<keyword evidence="9" id="KW-1185">Reference proteome</keyword>